<evidence type="ECO:0000256" key="3">
    <source>
        <dbReference type="ARBA" id="ARBA00023012"/>
    </source>
</evidence>
<dbReference type="HOGENOM" id="CLU_000445_30_4_9"/>
<accession>V2XHX3</accession>
<reference evidence="12 13" key="1">
    <citation type="submission" date="2013-06" db="EMBL/GenBank/DDBJ databases">
        <authorList>
            <person name="Weinstock G."/>
            <person name="Sodergren E."/>
            <person name="Clifton S."/>
            <person name="Fulton L."/>
            <person name="Fulton B."/>
            <person name="Courtney L."/>
            <person name="Fronick C."/>
            <person name="Harrison M."/>
            <person name="Strong C."/>
            <person name="Farmer C."/>
            <person name="Delahaunty K."/>
            <person name="Markovic C."/>
            <person name="Hall O."/>
            <person name="Minx P."/>
            <person name="Tomlinson C."/>
            <person name="Mitreva M."/>
            <person name="Nelson J."/>
            <person name="Hou S."/>
            <person name="Wollam A."/>
            <person name="Pepin K.H."/>
            <person name="Johnson M."/>
            <person name="Bhonagiri V."/>
            <person name="Nash W.E."/>
            <person name="Warren W."/>
            <person name="Chinwalla A."/>
            <person name="Mardis E.R."/>
            <person name="Wilson R.K."/>
        </authorList>
    </citation>
    <scope>NUCLEOTIDE SEQUENCE [LARGE SCALE GENOMIC DNA]</scope>
    <source>
        <strain evidence="12 13">ATCC 51271</strain>
    </source>
</reference>
<dbReference type="GO" id="GO:0005829">
    <property type="term" value="C:cytosol"/>
    <property type="evidence" value="ECO:0007669"/>
    <property type="project" value="TreeGrafter"/>
</dbReference>
<dbReference type="InterPro" id="IPR011006">
    <property type="entry name" value="CheY-like_superfamily"/>
</dbReference>
<evidence type="ECO:0000313" key="12">
    <source>
        <dbReference type="EMBL" id="ESL01764.1"/>
    </source>
</evidence>
<dbReference type="GO" id="GO:0032993">
    <property type="term" value="C:protein-DNA complex"/>
    <property type="evidence" value="ECO:0007669"/>
    <property type="project" value="TreeGrafter"/>
</dbReference>
<evidence type="ECO:0000313" key="13">
    <source>
        <dbReference type="Proteomes" id="UP000018227"/>
    </source>
</evidence>
<keyword evidence="3" id="KW-0902">Two-component regulatory system</keyword>
<dbReference type="CDD" id="cd00383">
    <property type="entry name" value="trans_reg_C"/>
    <property type="match status" value="1"/>
</dbReference>
<feature type="domain" description="Response regulatory" evidence="10">
    <location>
        <begin position="31"/>
        <end position="148"/>
    </location>
</feature>
<dbReference type="SMART" id="SM00448">
    <property type="entry name" value="REC"/>
    <property type="match status" value="1"/>
</dbReference>
<keyword evidence="2 8" id="KW-0597">Phosphoprotein</keyword>
<evidence type="ECO:0000256" key="6">
    <source>
        <dbReference type="ARBA" id="ARBA00023163"/>
    </source>
</evidence>
<evidence type="ECO:0000256" key="9">
    <source>
        <dbReference type="PROSITE-ProRule" id="PRU01091"/>
    </source>
</evidence>
<dbReference type="InterPro" id="IPR036388">
    <property type="entry name" value="WH-like_DNA-bd_sf"/>
</dbReference>
<dbReference type="EMBL" id="ACIL03000020">
    <property type="protein sequence ID" value="ESL01764.1"/>
    <property type="molecule type" value="Genomic_DNA"/>
</dbReference>
<evidence type="ECO:0000256" key="1">
    <source>
        <dbReference type="ARBA" id="ARBA00018672"/>
    </source>
</evidence>
<dbReference type="SMART" id="SM00862">
    <property type="entry name" value="Trans_reg_C"/>
    <property type="match status" value="1"/>
</dbReference>
<keyword evidence="6" id="KW-0804">Transcription</keyword>
<sequence>MLDTILYCGRIKYNKVRKCCEVKAMNKAECKILTVDDEKELTYIVTDILKREGYGRIDSAANLKEAEKKIRENTYHLILLDVMLPDGKGFELYENMKKEGYMYEVPVIFLSARDEDVDRLHGLGLGADDYITKPFLPQELLLRIGAVLRRTYHLEKNVNMVRLGERTVSIEAGTVRYKGEESPLTAKELALFVILAKNRGKIVTTDTLCDALWPDGSYGLESSLIVHMRHLREKIEEEPSKPGFLKTVRGLGYKLEKEQ</sequence>
<feature type="domain" description="OmpR/PhoB-type" evidence="11">
    <location>
        <begin position="158"/>
        <end position="257"/>
    </location>
</feature>
<gene>
    <name evidence="12" type="ORF">GCWU0000282_003061</name>
</gene>
<keyword evidence="5 9" id="KW-0238">DNA-binding</keyword>
<dbReference type="InterPro" id="IPR001789">
    <property type="entry name" value="Sig_transdc_resp-reg_receiver"/>
</dbReference>
<dbReference type="eggNOG" id="COG0745">
    <property type="taxonomic scope" value="Bacteria"/>
</dbReference>
<evidence type="ECO:0000256" key="7">
    <source>
        <dbReference type="ARBA" id="ARBA00024867"/>
    </source>
</evidence>
<proteinExistence type="predicted"/>
<dbReference type="GO" id="GO:0000156">
    <property type="term" value="F:phosphorelay response regulator activity"/>
    <property type="evidence" value="ECO:0007669"/>
    <property type="project" value="TreeGrafter"/>
</dbReference>
<evidence type="ECO:0000256" key="5">
    <source>
        <dbReference type="ARBA" id="ARBA00023125"/>
    </source>
</evidence>
<dbReference type="PANTHER" id="PTHR48111:SF21">
    <property type="entry name" value="DNA-BINDING DUAL MASTER TRANSCRIPTIONAL REGULATOR RPAA"/>
    <property type="match status" value="1"/>
</dbReference>
<dbReference type="InterPro" id="IPR039420">
    <property type="entry name" value="WalR-like"/>
</dbReference>
<dbReference type="Pfam" id="PF00486">
    <property type="entry name" value="Trans_reg_C"/>
    <property type="match status" value="1"/>
</dbReference>
<dbReference type="Pfam" id="PF00072">
    <property type="entry name" value="Response_reg"/>
    <property type="match status" value="1"/>
</dbReference>
<dbReference type="GO" id="GO:0000976">
    <property type="term" value="F:transcription cis-regulatory region binding"/>
    <property type="evidence" value="ECO:0007669"/>
    <property type="project" value="TreeGrafter"/>
</dbReference>
<evidence type="ECO:0000256" key="8">
    <source>
        <dbReference type="PROSITE-ProRule" id="PRU00169"/>
    </source>
</evidence>
<feature type="DNA-binding region" description="OmpR/PhoB-type" evidence="9">
    <location>
        <begin position="158"/>
        <end position="257"/>
    </location>
</feature>
<dbReference type="PANTHER" id="PTHR48111">
    <property type="entry name" value="REGULATOR OF RPOS"/>
    <property type="match status" value="1"/>
</dbReference>
<protein>
    <recommendedName>
        <fullName evidence="1">Stage 0 sporulation protein A homolog</fullName>
    </recommendedName>
</protein>
<keyword evidence="13" id="KW-1185">Reference proteome</keyword>
<comment type="caution">
    <text evidence="12">The sequence shown here is derived from an EMBL/GenBank/DDBJ whole genome shotgun (WGS) entry which is preliminary data.</text>
</comment>
<evidence type="ECO:0000259" key="11">
    <source>
        <dbReference type="PROSITE" id="PS51755"/>
    </source>
</evidence>
<dbReference type="Gene3D" id="1.10.10.10">
    <property type="entry name" value="Winged helix-like DNA-binding domain superfamily/Winged helix DNA-binding domain"/>
    <property type="match status" value="1"/>
</dbReference>
<dbReference type="PROSITE" id="PS50110">
    <property type="entry name" value="RESPONSE_REGULATORY"/>
    <property type="match status" value="1"/>
</dbReference>
<dbReference type="InterPro" id="IPR001867">
    <property type="entry name" value="OmpR/PhoB-type_DNA-bd"/>
</dbReference>
<evidence type="ECO:0000259" key="10">
    <source>
        <dbReference type="PROSITE" id="PS50110"/>
    </source>
</evidence>
<keyword evidence="4" id="KW-0805">Transcription regulation</keyword>
<comment type="function">
    <text evidence="7">May play the central regulatory role in sporulation. It may be an element of the effector pathway responsible for the activation of sporulation genes in response to nutritional stress. Spo0A may act in concert with spo0H (a sigma factor) to control the expression of some genes that are critical to the sporulation process.</text>
</comment>
<dbReference type="CDD" id="cd17574">
    <property type="entry name" value="REC_OmpR"/>
    <property type="match status" value="1"/>
</dbReference>
<dbReference type="STRING" id="592026.GCWU0000282_003061"/>
<feature type="modified residue" description="4-aspartylphosphate" evidence="8">
    <location>
        <position position="81"/>
    </location>
</feature>
<dbReference type="AlphaFoldDB" id="V2XHX3"/>
<dbReference type="PROSITE" id="PS51755">
    <property type="entry name" value="OMPR_PHOB"/>
    <property type="match status" value="1"/>
</dbReference>
<dbReference type="SUPFAM" id="SSF46894">
    <property type="entry name" value="C-terminal effector domain of the bipartite response regulators"/>
    <property type="match status" value="1"/>
</dbReference>
<evidence type="ECO:0000256" key="2">
    <source>
        <dbReference type="ARBA" id="ARBA00022553"/>
    </source>
</evidence>
<dbReference type="GO" id="GO:0006355">
    <property type="term" value="P:regulation of DNA-templated transcription"/>
    <property type="evidence" value="ECO:0007669"/>
    <property type="project" value="InterPro"/>
</dbReference>
<dbReference type="InterPro" id="IPR016032">
    <property type="entry name" value="Sig_transdc_resp-reg_C-effctor"/>
</dbReference>
<dbReference type="Gene3D" id="3.40.50.2300">
    <property type="match status" value="1"/>
</dbReference>
<dbReference type="Gene3D" id="6.10.250.690">
    <property type="match status" value="1"/>
</dbReference>
<evidence type="ECO:0000256" key="4">
    <source>
        <dbReference type="ARBA" id="ARBA00023015"/>
    </source>
</evidence>
<name>V2XHX3_9FIRM</name>
<organism evidence="12 13">
    <name type="scientific">Catonella morbi ATCC 51271</name>
    <dbReference type="NCBI Taxonomy" id="592026"/>
    <lineage>
        <taxon>Bacteria</taxon>
        <taxon>Bacillati</taxon>
        <taxon>Bacillota</taxon>
        <taxon>Clostridia</taxon>
        <taxon>Lachnospirales</taxon>
        <taxon>Lachnospiraceae</taxon>
        <taxon>Catonella</taxon>
    </lineage>
</organism>
<dbReference type="SUPFAM" id="SSF52172">
    <property type="entry name" value="CheY-like"/>
    <property type="match status" value="1"/>
</dbReference>
<dbReference type="Proteomes" id="UP000018227">
    <property type="component" value="Unassembled WGS sequence"/>
</dbReference>